<reference evidence="2" key="1">
    <citation type="submission" date="2013-01" db="EMBL/GenBank/DDBJ databases">
        <title>Draft Genome Sequence of a Mulberry Tree, Morus notabilis C.K. Schneid.</title>
        <authorList>
            <person name="He N."/>
            <person name="Zhao S."/>
        </authorList>
    </citation>
    <scope>NUCLEOTIDE SEQUENCE</scope>
</reference>
<dbReference type="Proteomes" id="UP000030645">
    <property type="component" value="Unassembled WGS sequence"/>
</dbReference>
<name>W9S6U9_9ROSA</name>
<sequence length="60" mass="7188">MEMSIFSREDPYGWHFRAEHYFDMYEVPERDKVSAASMCMEGRALNWLGQTNFQDSFVGW</sequence>
<keyword evidence="2" id="KW-1185">Reference proteome</keyword>
<organism evidence="1 2">
    <name type="scientific">Morus notabilis</name>
    <dbReference type="NCBI Taxonomy" id="981085"/>
    <lineage>
        <taxon>Eukaryota</taxon>
        <taxon>Viridiplantae</taxon>
        <taxon>Streptophyta</taxon>
        <taxon>Embryophyta</taxon>
        <taxon>Tracheophyta</taxon>
        <taxon>Spermatophyta</taxon>
        <taxon>Magnoliopsida</taxon>
        <taxon>eudicotyledons</taxon>
        <taxon>Gunneridae</taxon>
        <taxon>Pentapetalae</taxon>
        <taxon>rosids</taxon>
        <taxon>fabids</taxon>
        <taxon>Rosales</taxon>
        <taxon>Moraceae</taxon>
        <taxon>Moreae</taxon>
        <taxon>Morus</taxon>
    </lineage>
</organism>
<protein>
    <submittedName>
        <fullName evidence="1">Uncharacterized protein</fullName>
    </submittedName>
</protein>
<dbReference type="AlphaFoldDB" id="W9S6U9"/>
<evidence type="ECO:0000313" key="1">
    <source>
        <dbReference type="EMBL" id="EXC14220.1"/>
    </source>
</evidence>
<proteinExistence type="predicted"/>
<evidence type="ECO:0000313" key="2">
    <source>
        <dbReference type="Proteomes" id="UP000030645"/>
    </source>
</evidence>
<accession>W9S6U9</accession>
<dbReference type="EMBL" id="KE345760">
    <property type="protein sequence ID" value="EXC14220.1"/>
    <property type="molecule type" value="Genomic_DNA"/>
</dbReference>
<gene>
    <name evidence="1" type="ORF">L484_021717</name>
</gene>